<reference evidence="1" key="1">
    <citation type="submission" date="2022-07" db="EMBL/GenBank/DDBJ databases">
        <title>Draft genome sequence of Zalerion maritima ATCC 34329, a (micro)plastics degrading marine fungus.</title>
        <authorList>
            <person name="Paco A."/>
            <person name="Goncalves M.F.M."/>
            <person name="Rocha-Santos T.A.P."/>
            <person name="Alves A."/>
        </authorList>
    </citation>
    <scope>NUCLEOTIDE SEQUENCE</scope>
    <source>
        <strain evidence="1">ATCC 34329</strain>
    </source>
</reference>
<evidence type="ECO:0000313" key="2">
    <source>
        <dbReference type="Proteomes" id="UP001201980"/>
    </source>
</evidence>
<gene>
    <name evidence="1" type="ORF">MKZ38_003847</name>
</gene>
<keyword evidence="2" id="KW-1185">Reference proteome</keyword>
<protein>
    <submittedName>
        <fullName evidence="1">Uncharacterized protein</fullName>
    </submittedName>
</protein>
<comment type="caution">
    <text evidence="1">The sequence shown here is derived from an EMBL/GenBank/DDBJ whole genome shotgun (WGS) entry which is preliminary data.</text>
</comment>
<organism evidence="1 2">
    <name type="scientific">Zalerion maritima</name>
    <dbReference type="NCBI Taxonomy" id="339359"/>
    <lineage>
        <taxon>Eukaryota</taxon>
        <taxon>Fungi</taxon>
        <taxon>Dikarya</taxon>
        <taxon>Ascomycota</taxon>
        <taxon>Pezizomycotina</taxon>
        <taxon>Sordariomycetes</taxon>
        <taxon>Lulworthiomycetidae</taxon>
        <taxon>Lulworthiales</taxon>
        <taxon>Lulworthiaceae</taxon>
        <taxon>Zalerion</taxon>
    </lineage>
</organism>
<proteinExistence type="predicted"/>
<dbReference type="Proteomes" id="UP001201980">
    <property type="component" value="Unassembled WGS sequence"/>
</dbReference>
<accession>A0AAD5WRI4</accession>
<sequence length="124" mass="13367">MATPEAFHPYGSFALLDASAAIWPILQPGPRLSPSLDQGPTRLAYGNQATCNIFNSSSIGRMYEPRISNSLISPGNASRAPRQSYTTILENMVVVGNRCGGFNPMLLWETAAITNEVLEILPTA</sequence>
<dbReference type="EMBL" id="JAKWBI020000226">
    <property type="protein sequence ID" value="KAJ2898556.1"/>
    <property type="molecule type" value="Genomic_DNA"/>
</dbReference>
<name>A0AAD5WRI4_9PEZI</name>
<evidence type="ECO:0000313" key="1">
    <source>
        <dbReference type="EMBL" id="KAJ2898556.1"/>
    </source>
</evidence>
<dbReference type="AlphaFoldDB" id="A0AAD5WRI4"/>